<evidence type="ECO:0000313" key="9">
    <source>
        <dbReference type="Proteomes" id="UP000621516"/>
    </source>
</evidence>
<comment type="subcellular location">
    <subcellularLocation>
        <location evidence="1">Cell outer membrane</location>
    </subcellularLocation>
</comment>
<sequence length="477" mass="55255">MKKIIYTLLLIPVFGCSDFLDEVDQDKLIPETTDHYAALLLNEFSFDYPVFSSIDHMTDNMVEDPKGLSSEKWGRKTTFTWQREIEIDENGNELGSINNAWEQTYEDIAITNYVIELIDEASGEQSEIDNIKGEAYFVRALSYFNLLNLYGKPYNPESADVDLGVPLRDDIGVESTYTRNSVAEGYDLVESDLLKAIEFISASGITKSAWHPNLATCNLLMSRVKLYQEKWDEVISYSDKVIQAGTLTKMSSTVPFVRDNNAEILYSYYTTRPIHNLYNFNSIIYSPYRVNNELINLYDANDLRKDVFFLGVDDGTGKLFYRTKKYETGRYTDLGFANFRVAEAYLNRAEAYAQKQEYANALNDIETLHASRYSNVSGIVYPTDDSEVLTYVLNERRKELCFEDHHRWFDLRRMDNRPEIKHVYTIVEDDNTVTGTETYTLLPDDLNYTLPIPLKERENNPLIYNNERYEKIPTIED</sequence>
<dbReference type="Pfam" id="PF07980">
    <property type="entry name" value="SusD_RagB"/>
    <property type="match status" value="1"/>
</dbReference>
<keyword evidence="3" id="KW-0732">Signal</keyword>
<dbReference type="GO" id="GO:0009279">
    <property type="term" value="C:cell outer membrane"/>
    <property type="evidence" value="ECO:0007669"/>
    <property type="project" value="UniProtKB-SubCell"/>
</dbReference>
<dbReference type="Proteomes" id="UP000621516">
    <property type="component" value="Unassembled WGS sequence"/>
</dbReference>
<keyword evidence="9" id="KW-1185">Reference proteome</keyword>
<dbReference type="SUPFAM" id="SSF48452">
    <property type="entry name" value="TPR-like"/>
    <property type="match status" value="1"/>
</dbReference>
<comment type="similarity">
    <text evidence="2">Belongs to the SusD family.</text>
</comment>
<evidence type="ECO:0000259" key="6">
    <source>
        <dbReference type="Pfam" id="PF07980"/>
    </source>
</evidence>
<evidence type="ECO:0000256" key="4">
    <source>
        <dbReference type="ARBA" id="ARBA00023136"/>
    </source>
</evidence>
<evidence type="ECO:0000256" key="5">
    <source>
        <dbReference type="ARBA" id="ARBA00023237"/>
    </source>
</evidence>
<evidence type="ECO:0000256" key="2">
    <source>
        <dbReference type="ARBA" id="ARBA00006275"/>
    </source>
</evidence>
<evidence type="ECO:0000256" key="1">
    <source>
        <dbReference type="ARBA" id="ARBA00004442"/>
    </source>
</evidence>
<keyword evidence="4" id="KW-0472">Membrane</keyword>
<gene>
    <name evidence="8" type="ORF">ICJ85_09400</name>
</gene>
<dbReference type="AlphaFoldDB" id="A0A8J6Q2S9"/>
<dbReference type="Gene3D" id="1.25.40.390">
    <property type="match status" value="1"/>
</dbReference>
<dbReference type="InterPro" id="IPR012944">
    <property type="entry name" value="SusD_RagB_dom"/>
</dbReference>
<comment type="caution">
    <text evidence="8">The sequence shown here is derived from an EMBL/GenBank/DDBJ whole genome shotgun (WGS) entry which is preliminary data.</text>
</comment>
<name>A0A8J6Q2S9_9FLAO</name>
<dbReference type="InterPro" id="IPR011990">
    <property type="entry name" value="TPR-like_helical_dom_sf"/>
</dbReference>
<dbReference type="RefSeq" id="WP_188223538.1">
    <property type="nucleotide sequence ID" value="NZ_JACVXD010000004.1"/>
</dbReference>
<accession>A0A8J6Q2S9</accession>
<evidence type="ECO:0000259" key="7">
    <source>
        <dbReference type="Pfam" id="PF14322"/>
    </source>
</evidence>
<dbReference type="InterPro" id="IPR033985">
    <property type="entry name" value="SusD-like_N"/>
</dbReference>
<feature type="domain" description="SusD-like N-terminal" evidence="7">
    <location>
        <begin position="18"/>
        <end position="224"/>
    </location>
</feature>
<dbReference type="Pfam" id="PF14322">
    <property type="entry name" value="SusD-like_3"/>
    <property type="match status" value="1"/>
</dbReference>
<proteinExistence type="inferred from homology"/>
<evidence type="ECO:0000256" key="3">
    <source>
        <dbReference type="ARBA" id="ARBA00022729"/>
    </source>
</evidence>
<organism evidence="8 9">
    <name type="scientific">Aestuariibaculum marinum</name>
    <dbReference type="NCBI Taxonomy" id="2683592"/>
    <lineage>
        <taxon>Bacteria</taxon>
        <taxon>Pseudomonadati</taxon>
        <taxon>Bacteroidota</taxon>
        <taxon>Flavobacteriia</taxon>
        <taxon>Flavobacteriales</taxon>
        <taxon>Flavobacteriaceae</taxon>
    </lineage>
</organism>
<protein>
    <submittedName>
        <fullName evidence="8">RagB/SusD family nutrient uptake outer membrane protein</fullName>
    </submittedName>
</protein>
<dbReference type="EMBL" id="JACVXD010000004">
    <property type="protein sequence ID" value="MBD0824237.1"/>
    <property type="molecule type" value="Genomic_DNA"/>
</dbReference>
<feature type="domain" description="RagB/SusD" evidence="6">
    <location>
        <begin position="323"/>
        <end position="469"/>
    </location>
</feature>
<evidence type="ECO:0000313" key="8">
    <source>
        <dbReference type="EMBL" id="MBD0824237.1"/>
    </source>
</evidence>
<reference evidence="8 9" key="1">
    <citation type="journal article" date="2018" name="J. Microbiol.">
        <title>Aestuariibaculum marinum sp. nov., a marine bacterium isolated from seawater in South Korea.</title>
        <authorList>
            <person name="Choi J."/>
            <person name="Lee D."/>
            <person name="Jang J.H."/>
            <person name="Cha S."/>
            <person name="Seo T."/>
        </authorList>
    </citation>
    <scope>NUCLEOTIDE SEQUENCE [LARGE SCALE GENOMIC DNA]</scope>
    <source>
        <strain evidence="8 9">IP7</strain>
    </source>
</reference>
<keyword evidence="5" id="KW-0998">Cell outer membrane</keyword>